<evidence type="ECO:0000313" key="1">
    <source>
        <dbReference type="Proteomes" id="UP000095284"/>
    </source>
</evidence>
<name>A0A1I7SGJ2_BURXY</name>
<sequence>MGRISGQPPHHHHVEECAPAHAIVFVAAQRRRRDRHQVVRAAAVDVALPESGLLCRLRPRAARHTG</sequence>
<reference evidence="2" key="1">
    <citation type="submission" date="2016-11" db="UniProtKB">
        <authorList>
            <consortium name="WormBaseParasite"/>
        </authorList>
    </citation>
    <scope>IDENTIFICATION</scope>
</reference>
<accession>A0A1I7SGJ2</accession>
<dbReference type="AlphaFoldDB" id="A0A1I7SGJ2"/>
<dbReference type="Proteomes" id="UP000095284">
    <property type="component" value="Unplaced"/>
</dbReference>
<dbReference type="WBParaSite" id="BXY_1215700.1">
    <property type="protein sequence ID" value="BXY_1215700.1"/>
    <property type="gene ID" value="BXY_1215700"/>
</dbReference>
<proteinExistence type="predicted"/>
<protein>
    <submittedName>
        <fullName evidence="2">Uncharacterized protein</fullName>
    </submittedName>
</protein>
<organism evidence="1 2">
    <name type="scientific">Bursaphelenchus xylophilus</name>
    <name type="common">Pinewood nematode worm</name>
    <name type="synonym">Aphelenchoides xylophilus</name>
    <dbReference type="NCBI Taxonomy" id="6326"/>
    <lineage>
        <taxon>Eukaryota</taxon>
        <taxon>Metazoa</taxon>
        <taxon>Ecdysozoa</taxon>
        <taxon>Nematoda</taxon>
        <taxon>Chromadorea</taxon>
        <taxon>Rhabditida</taxon>
        <taxon>Tylenchina</taxon>
        <taxon>Tylenchomorpha</taxon>
        <taxon>Aphelenchoidea</taxon>
        <taxon>Aphelenchoididae</taxon>
        <taxon>Bursaphelenchus</taxon>
    </lineage>
</organism>
<evidence type="ECO:0000313" key="2">
    <source>
        <dbReference type="WBParaSite" id="BXY_1215700.1"/>
    </source>
</evidence>